<reference evidence="2" key="2">
    <citation type="submission" date="2024-07" db="EMBL/GenBank/DDBJ databases">
        <title>Streptomyces haneummycinica sp. nov., a new antibiotic-producing actinobacterium isolated from marine sediment.</title>
        <authorList>
            <person name="Uemura M."/>
            <person name="Hamada M."/>
            <person name="Hirano S."/>
            <person name="Kobayashi K."/>
            <person name="Ohshiro T."/>
            <person name="Kobayashi T."/>
            <person name="Terahara T."/>
        </authorList>
    </citation>
    <scope>NUCLEOTIDE SEQUENCE</scope>
    <source>
        <strain evidence="2">KM77-8</strain>
    </source>
</reference>
<accession>A0AAT9HA39</accession>
<evidence type="ECO:0000313" key="2">
    <source>
        <dbReference type="EMBL" id="BFO14241.1"/>
    </source>
</evidence>
<sequence>MRVPHDVRQRVALGQPAARELAARPGHRRRVVAQPGVRGAGPRDVLFQRRARVFRVLVQAYAEPALRDQQIGHAARPVPGAYGADRQGVRDRVLGEQRVRGLVPFRLQGGERPVQGR</sequence>
<name>A0AAT9HA39_9ACTN</name>
<organism evidence="2">
    <name type="scientific">Streptomyces haneummycinicus</name>
    <dbReference type="NCBI Taxonomy" id="3074435"/>
    <lineage>
        <taxon>Bacteria</taxon>
        <taxon>Bacillati</taxon>
        <taxon>Actinomycetota</taxon>
        <taxon>Actinomycetes</taxon>
        <taxon>Kitasatosporales</taxon>
        <taxon>Streptomycetaceae</taxon>
        <taxon>Streptomyces</taxon>
    </lineage>
</organism>
<protein>
    <submittedName>
        <fullName evidence="2">Uncharacterized protein</fullName>
    </submittedName>
</protein>
<dbReference type="EMBL" id="AP035768">
    <property type="protein sequence ID" value="BFO14241.1"/>
    <property type="molecule type" value="Genomic_DNA"/>
</dbReference>
<feature type="region of interest" description="Disordered" evidence="1">
    <location>
        <begin position="1"/>
        <end position="28"/>
    </location>
</feature>
<proteinExistence type="predicted"/>
<gene>
    <name evidence="2" type="ORF">SHKM778_06290</name>
</gene>
<evidence type="ECO:0000256" key="1">
    <source>
        <dbReference type="SAM" id="MobiDB-lite"/>
    </source>
</evidence>
<dbReference type="AlphaFoldDB" id="A0AAT9HA39"/>
<reference evidence="2" key="1">
    <citation type="submission" date="2024-06" db="EMBL/GenBank/DDBJ databases">
        <authorList>
            <consortium name="consrtm"/>
            <person name="Uemura M."/>
            <person name="Terahara T."/>
        </authorList>
    </citation>
    <scope>NUCLEOTIDE SEQUENCE</scope>
    <source>
        <strain evidence="2">KM77-8</strain>
    </source>
</reference>